<evidence type="ECO:0000313" key="6">
    <source>
        <dbReference type="Ensembl" id="ENSEBUP00000005610.1"/>
    </source>
</evidence>
<keyword evidence="2 4" id="KW-0175">Coiled coil</keyword>
<dbReference type="FunFam" id="1.10.418.10:FF:000009">
    <property type="entry name" value="smoothelin isoform X2"/>
    <property type="match status" value="1"/>
</dbReference>
<dbReference type="Ensembl" id="ENSEBUT00000006051.1">
    <property type="protein sequence ID" value="ENSEBUP00000005610.1"/>
    <property type="gene ID" value="ENSEBUG00000003808.1"/>
</dbReference>
<dbReference type="PANTHER" id="PTHR23167:SF37">
    <property type="entry name" value="SMOOTHELIN-LIKE PROTEIN 2"/>
    <property type="match status" value="1"/>
</dbReference>
<protein>
    <recommendedName>
        <fullName evidence="5">Calponin-homology (CH) domain-containing protein</fullName>
    </recommendedName>
</protein>
<feature type="coiled-coil region" evidence="4">
    <location>
        <begin position="11"/>
        <end position="52"/>
    </location>
</feature>
<feature type="domain" description="Calponin-homology (CH)" evidence="5">
    <location>
        <begin position="197"/>
        <end position="304"/>
    </location>
</feature>
<dbReference type="InterPro" id="IPR001715">
    <property type="entry name" value="CH_dom"/>
</dbReference>
<evidence type="ECO:0000256" key="3">
    <source>
        <dbReference type="ARBA" id="ARBA00061655"/>
    </source>
</evidence>
<dbReference type="SUPFAM" id="SSF47576">
    <property type="entry name" value="Calponin-homology domain, CH-domain"/>
    <property type="match status" value="1"/>
</dbReference>
<dbReference type="InterPro" id="IPR036872">
    <property type="entry name" value="CH_dom_sf"/>
</dbReference>
<reference evidence="6" key="1">
    <citation type="submission" date="2025-08" db="UniProtKB">
        <authorList>
            <consortium name="Ensembl"/>
        </authorList>
    </citation>
    <scope>IDENTIFICATION</scope>
</reference>
<name>A0A8C4NM09_EPTBU</name>
<dbReference type="GeneTree" id="ENSGT00940000154495"/>
<organism evidence="6 7">
    <name type="scientific">Eptatretus burgeri</name>
    <name type="common">Inshore hagfish</name>
    <dbReference type="NCBI Taxonomy" id="7764"/>
    <lineage>
        <taxon>Eukaryota</taxon>
        <taxon>Metazoa</taxon>
        <taxon>Chordata</taxon>
        <taxon>Craniata</taxon>
        <taxon>Vertebrata</taxon>
        <taxon>Cyclostomata</taxon>
        <taxon>Myxini</taxon>
        <taxon>Myxiniformes</taxon>
        <taxon>Myxinidae</taxon>
        <taxon>Eptatretinae</taxon>
        <taxon>Eptatretus</taxon>
    </lineage>
</organism>
<comment type="similarity">
    <text evidence="3">Belongs to the smoothelin family.</text>
</comment>
<evidence type="ECO:0000256" key="1">
    <source>
        <dbReference type="ARBA" id="ARBA00022553"/>
    </source>
</evidence>
<evidence type="ECO:0000256" key="2">
    <source>
        <dbReference type="ARBA" id="ARBA00023054"/>
    </source>
</evidence>
<keyword evidence="7" id="KW-1185">Reference proteome</keyword>
<dbReference type="SMART" id="SM00033">
    <property type="entry name" value="CH"/>
    <property type="match status" value="1"/>
</dbReference>
<dbReference type="Proteomes" id="UP000694388">
    <property type="component" value="Unplaced"/>
</dbReference>
<evidence type="ECO:0000259" key="5">
    <source>
        <dbReference type="PROSITE" id="PS50021"/>
    </source>
</evidence>
<evidence type="ECO:0000313" key="7">
    <source>
        <dbReference type="Proteomes" id="UP000694388"/>
    </source>
</evidence>
<reference evidence="6" key="2">
    <citation type="submission" date="2025-09" db="UniProtKB">
        <authorList>
            <consortium name="Ensembl"/>
        </authorList>
    </citation>
    <scope>IDENTIFICATION</scope>
</reference>
<dbReference type="Gene3D" id="1.10.418.10">
    <property type="entry name" value="Calponin-like domain"/>
    <property type="match status" value="1"/>
</dbReference>
<keyword evidence="1" id="KW-0597">Phosphoprotein</keyword>
<dbReference type="PROSITE" id="PS50021">
    <property type="entry name" value="CH"/>
    <property type="match status" value="1"/>
</dbReference>
<dbReference type="InterPro" id="IPR050540">
    <property type="entry name" value="F-actin_Monoox_Mical"/>
</dbReference>
<dbReference type="Pfam" id="PF00307">
    <property type="entry name" value="CH"/>
    <property type="match status" value="1"/>
</dbReference>
<accession>A0A8C4NM09</accession>
<sequence>MAGIEHRAGIARDLKDLREELTTVCSKLESRLDMLERRLAVLEASKEVGEKETSIITKLASSKHLQPGVNNPPFLPKHQDLQNEPNVNSTIIPSSTPYNAVRSIICSDKEPVRAIEERTSGGEPDKKTFQAPWRSHSISTFSHSQTIDLPKSRGQQFRPPLLQKLGRQNTLEPRGGGRSMAVRAPLRRSASLGGGIGDVKQILLDWVRKQTEGYPDVNVMNFSSSWADGLAFCALLHSSFPSAFEFSTLSSSQPQKNFKLAFDTAERLAHCDRLIEVDDMMEMRHHPDPKCIFTYVQSLYSSLRQPLGR</sequence>
<evidence type="ECO:0000256" key="4">
    <source>
        <dbReference type="SAM" id="Coils"/>
    </source>
</evidence>
<dbReference type="PANTHER" id="PTHR23167">
    <property type="entry name" value="CALPONIN HOMOLOGY DOMAIN-CONTAINING PROTEIN DDB_G0272472-RELATED"/>
    <property type="match status" value="1"/>
</dbReference>
<proteinExistence type="inferred from homology"/>
<dbReference type="AlphaFoldDB" id="A0A8C4NM09"/>